<dbReference type="GeneID" id="38781273"/>
<accession>A0A401GQ58</accession>
<organism evidence="2 3">
    <name type="scientific">Sparassis crispa</name>
    <dbReference type="NCBI Taxonomy" id="139825"/>
    <lineage>
        <taxon>Eukaryota</taxon>
        <taxon>Fungi</taxon>
        <taxon>Dikarya</taxon>
        <taxon>Basidiomycota</taxon>
        <taxon>Agaricomycotina</taxon>
        <taxon>Agaricomycetes</taxon>
        <taxon>Polyporales</taxon>
        <taxon>Sparassidaceae</taxon>
        <taxon>Sparassis</taxon>
    </lineage>
</organism>
<proteinExistence type="predicted"/>
<feature type="domain" description="JmjC" evidence="1">
    <location>
        <begin position="141"/>
        <end position="327"/>
    </location>
</feature>
<dbReference type="InParanoid" id="A0A401GQ58"/>
<dbReference type="OrthoDB" id="424465at2759"/>
<reference evidence="2 3" key="1">
    <citation type="journal article" date="2018" name="Sci. Rep.">
        <title>Genome sequence of the cauliflower mushroom Sparassis crispa (Hanabiratake) and its association with beneficial usage.</title>
        <authorList>
            <person name="Kiyama R."/>
            <person name="Furutani Y."/>
            <person name="Kawaguchi K."/>
            <person name="Nakanishi T."/>
        </authorList>
    </citation>
    <scope>NUCLEOTIDE SEQUENCE [LARGE SCALE GENOMIC DNA]</scope>
</reference>
<protein>
    <recommendedName>
        <fullName evidence="1">JmjC domain-containing protein</fullName>
    </recommendedName>
</protein>
<dbReference type="PANTHER" id="PTHR12461:SF105">
    <property type="entry name" value="HYPOXIA-INDUCIBLE FACTOR 1-ALPHA INHIBITOR"/>
    <property type="match status" value="1"/>
</dbReference>
<evidence type="ECO:0000259" key="1">
    <source>
        <dbReference type="PROSITE" id="PS51184"/>
    </source>
</evidence>
<dbReference type="EMBL" id="BFAD01000006">
    <property type="protein sequence ID" value="GBE84356.1"/>
    <property type="molecule type" value="Genomic_DNA"/>
</dbReference>
<dbReference type="InterPro" id="IPR003347">
    <property type="entry name" value="JmjC_dom"/>
</dbReference>
<gene>
    <name evidence="2" type="ORF">SCP_0603350</name>
</gene>
<dbReference type="Proteomes" id="UP000287166">
    <property type="component" value="Unassembled WGS sequence"/>
</dbReference>
<dbReference type="InterPro" id="IPR041667">
    <property type="entry name" value="Cupin_8"/>
</dbReference>
<dbReference type="STRING" id="139825.A0A401GQ58"/>
<dbReference type="SUPFAM" id="SSF51197">
    <property type="entry name" value="Clavaminate synthase-like"/>
    <property type="match status" value="1"/>
</dbReference>
<dbReference type="Pfam" id="PF13621">
    <property type="entry name" value="Cupin_8"/>
    <property type="match status" value="1"/>
</dbReference>
<evidence type="ECO:0000313" key="2">
    <source>
        <dbReference type="EMBL" id="GBE84356.1"/>
    </source>
</evidence>
<name>A0A401GQ58_9APHY</name>
<comment type="caution">
    <text evidence="2">The sequence shown here is derived from an EMBL/GenBank/DDBJ whole genome shotgun (WGS) entry which is preliminary data.</text>
</comment>
<dbReference type="Gene3D" id="2.60.120.650">
    <property type="entry name" value="Cupin"/>
    <property type="match status" value="1"/>
</dbReference>
<sequence length="327" mass="35426">MFHNTPSAGLLLPSVHRVLLSSPCKLCSPRSISTISTRPVPLAAASLAGSPEHFLSFASSSESTPLILARPSGPSESNSSRSAGLLRALRNGDDRLVDVELGRYDDTAPGAFDRMPMRLGQYLDWLESNGGSGGKVGGQQVYLAQWRGTDEIPAVKQLVRPPPILEPLLSGNHADLYQTSFFVGPTGAITPLHYDPYMNLYHLHASSDPLTHAKHLTLLPPSVSEFVRRADGHASLRNTSAIDLQLRPRSGGSNLQFDILTDSCPTRLVDALSLTALSCVLREGETLFIPRGWWHRVENVLLPGRGPSSASAGWTAGIGWWFLLRQP</sequence>
<evidence type="ECO:0000313" key="3">
    <source>
        <dbReference type="Proteomes" id="UP000287166"/>
    </source>
</evidence>
<dbReference type="PROSITE" id="PS51184">
    <property type="entry name" value="JMJC"/>
    <property type="match status" value="1"/>
</dbReference>
<dbReference type="AlphaFoldDB" id="A0A401GQ58"/>
<dbReference type="PANTHER" id="PTHR12461">
    <property type="entry name" value="HYPOXIA-INDUCIBLE FACTOR 1 ALPHA INHIBITOR-RELATED"/>
    <property type="match status" value="1"/>
</dbReference>
<keyword evidence="3" id="KW-1185">Reference proteome</keyword>
<dbReference type="RefSeq" id="XP_027615269.1">
    <property type="nucleotide sequence ID" value="XM_027759468.1"/>
</dbReference>